<feature type="domain" description="DUF732" evidence="2">
    <location>
        <begin position="25"/>
        <end position="90"/>
    </location>
</feature>
<sequence>MAYLVRALTVLLAGSLILAPQAAADQDEYLRKLQDRLPFLSAEQLLSEGTRICNATRKGTPASDVVVMVRDDLGLSISAAGNVVSTAVVELGC</sequence>
<evidence type="ECO:0000313" key="3">
    <source>
        <dbReference type="EMBL" id="BBY83471.1"/>
    </source>
</evidence>
<proteinExistence type="predicted"/>
<feature type="signal peptide" evidence="1">
    <location>
        <begin position="1"/>
        <end position="24"/>
    </location>
</feature>
<keyword evidence="4" id="KW-1185">Reference proteome</keyword>
<dbReference type="InterPro" id="IPR007969">
    <property type="entry name" value="DUF732"/>
</dbReference>
<dbReference type="Proteomes" id="UP000467252">
    <property type="component" value="Chromosome"/>
</dbReference>
<evidence type="ECO:0000313" key="4">
    <source>
        <dbReference type="Proteomes" id="UP000467252"/>
    </source>
</evidence>
<accession>A0A7I7URQ1</accession>
<gene>
    <name evidence="3" type="ORF">MPUL_46290</name>
</gene>
<keyword evidence="1" id="KW-0732">Signal</keyword>
<dbReference type="EMBL" id="AP022599">
    <property type="protein sequence ID" value="BBY83471.1"/>
    <property type="molecule type" value="Genomic_DNA"/>
</dbReference>
<name>A0A7I7URQ1_MYCPV</name>
<dbReference type="RefSeq" id="WP_163904329.1">
    <property type="nucleotide sequence ID" value="NZ_AP022599.1"/>
</dbReference>
<dbReference type="AlphaFoldDB" id="A0A7I7URQ1"/>
<protein>
    <recommendedName>
        <fullName evidence="2">DUF732 domain-containing protein</fullName>
    </recommendedName>
</protein>
<evidence type="ECO:0000259" key="2">
    <source>
        <dbReference type="Pfam" id="PF05305"/>
    </source>
</evidence>
<evidence type="ECO:0000256" key="1">
    <source>
        <dbReference type="SAM" id="SignalP"/>
    </source>
</evidence>
<reference evidence="3 4" key="1">
    <citation type="journal article" date="2019" name="Emerg. Microbes Infect.">
        <title>Comprehensive subspecies identification of 175 nontuberculous mycobacteria species based on 7547 genomic profiles.</title>
        <authorList>
            <person name="Matsumoto Y."/>
            <person name="Kinjo T."/>
            <person name="Motooka D."/>
            <person name="Nabeya D."/>
            <person name="Jung N."/>
            <person name="Uechi K."/>
            <person name="Horii T."/>
            <person name="Iida T."/>
            <person name="Fujita J."/>
            <person name="Nakamura S."/>
        </authorList>
    </citation>
    <scope>NUCLEOTIDE SEQUENCE [LARGE SCALE GENOMIC DNA]</scope>
    <source>
        <strain evidence="3 4">JCM 6370</strain>
    </source>
</reference>
<dbReference type="Pfam" id="PF05305">
    <property type="entry name" value="DUF732"/>
    <property type="match status" value="1"/>
</dbReference>
<organism evidence="3 4">
    <name type="scientific">Mycolicibacterium pulveris</name>
    <name type="common">Mycobacterium pulveris</name>
    <dbReference type="NCBI Taxonomy" id="36813"/>
    <lineage>
        <taxon>Bacteria</taxon>
        <taxon>Bacillati</taxon>
        <taxon>Actinomycetota</taxon>
        <taxon>Actinomycetes</taxon>
        <taxon>Mycobacteriales</taxon>
        <taxon>Mycobacteriaceae</taxon>
        <taxon>Mycolicibacterium</taxon>
    </lineage>
</organism>
<feature type="chain" id="PRO_5029454670" description="DUF732 domain-containing protein" evidence="1">
    <location>
        <begin position="25"/>
        <end position="93"/>
    </location>
</feature>